<organism evidence="3 4">
    <name type="scientific">Bacillus benzoevorans</name>
    <dbReference type="NCBI Taxonomy" id="1456"/>
    <lineage>
        <taxon>Bacteria</taxon>
        <taxon>Bacillati</taxon>
        <taxon>Bacillota</taxon>
        <taxon>Bacilli</taxon>
        <taxon>Bacillales</taxon>
        <taxon>Bacillaceae</taxon>
        <taxon>Bacillus</taxon>
    </lineage>
</organism>
<feature type="region of interest" description="Disordered" evidence="1">
    <location>
        <begin position="1"/>
        <end position="38"/>
    </location>
</feature>
<evidence type="ECO:0000313" key="4">
    <source>
        <dbReference type="Proteomes" id="UP000531594"/>
    </source>
</evidence>
<feature type="compositionally biased region" description="Basic and acidic residues" evidence="1">
    <location>
        <begin position="1"/>
        <end position="26"/>
    </location>
</feature>
<protein>
    <recommendedName>
        <fullName evidence="2">DUF7852 domain-containing protein</fullName>
    </recommendedName>
</protein>
<evidence type="ECO:0000256" key="1">
    <source>
        <dbReference type="SAM" id="MobiDB-lite"/>
    </source>
</evidence>
<dbReference type="InterPro" id="IPR054845">
    <property type="entry name" value="Exosporium_prot_C"/>
</dbReference>
<dbReference type="Proteomes" id="UP000531594">
    <property type="component" value="Unassembled WGS sequence"/>
</dbReference>
<evidence type="ECO:0000313" key="3">
    <source>
        <dbReference type="EMBL" id="MBB6447640.1"/>
    </source>
</evidence>
<accession>A0A7X0LXI0</accession>
<gene>
    <name evidence="3" type="ORF">HNR53_004328</name>
</gene>
<reference evidence="3 4" key="1">
    <citation type="submission" date="2020-08" db="EMBL/GenBank/DDBJ databases">
        <title>Genomic Encyclopedia of Type Strains, Phase IV (KMG-IV): sequencing the most valuable type-strain genomes for metagenomic binning, comparative biology and taxonomic classification.</title>
        <authorList>
            <person name="Goeker M."/>
        </authorList>
    </citation>
    <scope>NUCLEOTIDE SEQUENCE [LARGE SCALE GENOMIC DNA]</scope>
    <source>
        <strain evidence="3 4">DSM 5391</strain>
    </source>
</reference>
<proteinExistence type="predicted"/>
<comment type="caution">
    <text evidence="3">The sequence shown here is derived from an EMBL/GenBank/DDBJ whole genome shotgun (WGS) entry which is preliminary data.</text>
</comment>
<evidence type="ECO:0000259" key="2">
    <source>
        <dbReference type="Pfam" id="PF25250"/>
    </source>
</evidence>
<feature type="domain" description="DUF7852" evidence="2">
    <location>
        <begin position="46"/>
        <end position="139"/>
    </location>
</feature>
<dbReference type="NCBIfam" id="NF045794">
    <property type="entry name" value="CsxC_fam"/>
    <property type="match status" value="1"/>
</dbReference>
<dbReference type="InterPro" id="IPR057174">
    <property type="entry name" value="DUF7852"/>
</dbReference>
<sequence>MGSCESEHHPEHQHLSVHHPKPEHPPAHGGPCPIETKQQMPLTGITTNTVKHTRTPTIKVPVVLAEPTLQIVLEADIKLHPAATEIKRVKKNVFLNQVELVPIAFTRIDNTDFFYVIKAKLFVAGHIRKNIEYATHECKGTLQDRIVDIPFTGFADLNGDLCEYNNGFIQFPIIGLSESAEANFLNDRTMLDARLDKAFFQNLVKYNEQPYGELISANFFELDFSPTMTPPKGTFSKLREKIVLDLTVKVLQVQQFKIIGAQQVLPKSGHHLP</sequence>
<keyword evidence="4" id="KW-1185">Reference proteome</keyword>
<name>A0A7X0LXI0_9BACI</name>
<dbReference type="AlphaFoldDB" id="A0A7X0LXI0"/>
<dbReference type="Pfam" id="PF25250">
    <property type="entry name" value="DUF7852"/>
    <property type="match status" value="1"/>
</dbReference>
<dbReference type="EMBL" id="JACHGK010000025">
    <property type="protein sequence ID" value="MBB6447640.1"/>
    <property type="molecule type" value="Genomic_DNA"/>
</dbReference>